<evidence type="ECO:0000313" key="1">
    <source>
        <dbReference type="EMBL" id="ROQ51848.1"/>
    </source>
</evidence>
<dbReference type="Pfam" id="PF07963">
    <property type="entry name" value="N_methyl"/>
    <property type="match status" value="1"/>
</dbReference>
<organism evidence="1 2">
    <name type="scientific">Pseudomonas putida</name>
    <name type="common">Arthrobacter siderocapsulatus</name>
    <dbReference type="NCBI Taxonomy" id="303"/>
    <lineage>
        <taxon>Bacteria</taxon>
        <taxon>Pseudomonadati</taxon>
        <taxon>Pseudomonadota</taxon>
        <taxon>Gammaproteobacteria</taxon>
        <taxon>Pseudomonadales</taxon>
        <taxon>Pseudomonadaceae</taxon>
        <taxon>Pseudomonas</taxon>
    </lineage>
</organism>
<dbReference type="InterPro" id="IPR012902">
    <property type="entry name" value="N_methyl_site"/>
</dbReference>
<dbReference type="Proteomes" id="UP000269115">
    <property type="component" value="Unassembled WGS sequence"/>
</dbReference>
<gene>
    <name evidence="1" type="ORF">EDF85_2325</name>
</gene>
<sequence>MARRLQQGMTLIEVMVALLVLSLGVMAAAALQGRALHGTDGALRTTQALYLAQALLEGARAAGGLRAGEASALQRELVKVAGASAQAQVRQAGNGLALDLHWQGGGLAVQGQVGP</sequence>
<dbReference type="GeneID" id="87483130"/>
<dbReference type="RefSeq" id="WP_088515584.1">
    <property type="nucleotide sequence ID" value="NZ_RJUR01000012.1"/>
</dbReference>
<dbReference type="EMBL" id="RJUR01000012">
    <property type="protein sequence ID" value="ROQ51848.1"/>
    <property type="molecule type" value="Genomic_DNA"/>
</dbReference>
<comment type="caution">
    <text evidence="1">The sequence shown here is derived from an EMBL/GenBank/DDBJ whole genome shotgun (WGS) entry which is preliminary data.</text>
</comment>
<dbReference type="PROSITE" id="PS00409">
    <property type="entry name" value="PROKAR_NTER_METHYL"/>
    <property type="match status" value="1"/>
</dbReference>
<reference evidence="1 2" key="1">
    <citation type="submission" date="2018-11" db="EMBL/GenBank/DDBJ databases">
        <title>Genomic analyses of the natural microbiome of Caenorhabditis elegans.</title>
        <authorList>
            <person name="Samuel B."/>
        </authorList>
    </citation>
    <scope>NUCLEOTIDE SEQUENCE [LARGE SCALE GENOMIC DNA]</scope>
    <source>
        <strain evidence="1 2">BIGb0473</strain>
    </source>
</reference>
<protein>
    <submittedName>
        <fullName evidence="1">Type IV pilus assembly protein PilV</fullName>
    </submittedName>
</protein>
<dbReference type="NCBIfam" id="TIGR02532">
    <property type="entry name" value="IV_pilin_GFxxxE"/>
    <property type="match status" value="1"/>
</dbReference>
<dbReference type="AlphaFoldDB" id="A0A9X8HLS8"/>
<proteinExistence type="predicted"/>
<accession>A0A9X8HLS8</accession>
<name>A0A9X8HLS8_PSEPU</name>
<evidence type="ECO:0000313" key="2">
    <source>
        <dbReference type="Proteomes" id="UP000269115"/>
    </source>
</evidence>